<feature type="domain" description="C2H2-type" evidence="9">
    <location>
        <begin position="611"/>
        <end position="638"/>
    </location>
</feature>
<gene>
    <name evidence="12" type="primary">CSON001762</name>
</gene>
<evidence type="ECO:0000256" key="8">
    <source>
        <dbReference type="PROSITE-ProRule" id="PRU01263"/>
    </source>
</evidence>
<evidence type="ECO:0000259" key="9">
    <source>
        <dbReference type="PROSITE" id="PS50157"/>
    </source>
</evidence>
<dbReference type="InterPro" id="IPR012934">
    <property type="entry name" value="Znf_AD"/>
</dbReference>
<dbReference type="GO" id="GO:0005634">
    <property type="term" value="C:nucleus"/>
    <property type="evidence" value="ECO:0007669"/>
    <property type="project" value="UniProtKB-SubCell"/>
</dbReference>
<evidence type="ECO:0000256" key="1">
    <source>
        <dbReference type="ARBA" id="ARBA00004123"/>
    </source>
</evidence>
<evidence type="ECO:0000256" key="6">
    <source>
        <dbReference type="ARBA" id="ARBA00023242"/>
    </source>
</evidence>
<keyword evidence="4 7" id="KW-0863">Zinc-finger</keyword>
<protein>
    <submittedName>
        <fullName evidence="12">CSON001762 protein</fullName>
    </submittedName>
</protein>
<organism evidence="12">
    <name type="scientific">Culicoides sonorensis</name>
    <name type="common">Biting midge</name>
    <dbReference type="NCBI Taxonomy" id="179676"/>
    <lineage>
        <taxon>Eukaryota</taxon>
        <taxon>Metazoa</taxon>
        <taxon>Ecdysozoa</taxon>
        <taxon>Arthropoda</taxon>
        <taxon>Hexapoda</taxon>
        <taxon>Insecta</taxon>
        <taxon>Pterygota</taxon>
        <taxon>Neoptera</taxon>
        <taxon>Endopterygota</taxon>
        <taxon>Diptera</taxon>
        <taxon>Nematocera</taxon>
        <taxon>Chironomoidea</taxon>
        <taxon>Ceratopogonidae</taxon>
        <taxon>Ceratopogoninae</taxon>
        <taxon>Culicoides</taxon>
        <taxon>Monoculicoides</taxon>
    </lineage>
</organism>
<keyword evidence="2 8" id="KW-0479">Metal-binding</keyword>
<evidence type="ECO:0000256" key="5">
    <source>
        <dbReference type="ARBA" id="ARBA00022833"/>
    </source>
</evidence>
<dbReference type="PROSITE" id="PS50808">
    <property type="entry name" value="ZF_BED"/>
    <property type="match status" value="1"/>
</dbReference>
<evidence type="ECO:0000256" key="2">
    <source>
        <dbReference type="ARBA" id="ARBA00022723"/>
    </source>
</evidence>
<evidence type="ECO:0000259" key="10">
    <source>
        <dbReference type="PROSITE" id="PS50808"/>
    </source>
</evidence>
<feature type="binding site" evidence="8">
    <location>
        <position position="308"/>
    </location>
    <ligand>
        <name>Zn(2+)</name>
        <dbReference type="ChEBI" id="CHEBI:29105"/>
    </ligand>
</feature>
<evidence type="ECO:0000313" key="12">
    <source>
        <dbReference type="EMBL" id="SSX20559.1"/>
    </source>
</evidence>
<evidence type="ECO:0000256" key="4">
    <source>
        <dbReference type="ARBA" id="ARBA00022771"/>
    </source>
</evidence>
<comment type="subcellular location">
    <subcellularLocation>
        <location evidence="1">Nucleus</location>
    </subcellularLocation>
</comment>
<sequence length="652" mass="76646">MLRYGKRSKAWDEFMLDGHLAICRHCNALIRHSGSTSNLLNHLKKHDIKPEKSEMELLNTEMLEDEPEEEMQAIQVYEEVLENNEIIEETTEPYEAQKTQYLLENQIKHNLVTENLEVKTPEKKIKNSNHEEKITVKPSESFNCKLCKRKFYTQTRLDTHSKSCNGIFNVCPICGEMRTRDHIRYHIKSSKKDKETSEKLFICDICGITRTSRSNIDIHMRVRHLKILSKCRICPATFKNPSALTRHMKISHSDKSKEYKCRKCNFKTMIEKDARNHRESHSLKKLVFVGEFLDIHDKVETVNVDTACRICLSDIQKTIHVRFDDRIKSLGNLTYKDLFTEFIELELNALEPQHFCAVCAKKLVLMHEFKSKCYETQKILDEFIHNDQKHQIENMIVEETFEPIVPKTEDVDNENDNIEYLIEEVPANDIKYEELENVIENISQKYFAKDQTMADIVTRYECESCPSFYRSKNTLRIHYRRCHPLERTEDCQFCETKQFPIFLEDHMKNCRKNPNGKKNKTCPICGLLSNRNHIYRHVEANKLQNMGGNEKPYQCDICGVRTIAKAGMASHMQVQHLNYRLNCEVCGMDFKTPSVLSSHVRKYHPEKKSPLKCKICDYTTPDASSLRRHYLYHTGKKRHKTNYANVERVDEI</sequence>
<feature type="domain" description="C2H2-type" evidence="9">
    <location>
        <begin position="229"/>
        <end position="257"/>
    </location>
</feature>
<name>A0A336LV39_CULSO</name>
<dbReference type="Pfam" id="PF02892">
    <property type="entry name" value="zf-BED"/>
    <property type="match status" value="1"/>
</dbReference>
<dbReference type="PROSITE" id="PS51915">
    <property type="entry name" value="ZAD"/>
    <property type="match status" value="1"/>
</dbReference>
<dbReference type="VEuPathDB" id="VectorBase:CSON001762"/>
<feature type="binding site" evidence="8">
    <location>
        <position position="311"/>
    </location>
    <ligand>
        <name>Zn(2+)</name>
        <dbReference type="ChEBI" id="CHEBI:29105"/>
    </ligand>
</feature>
<dbReference type="InterPro" id="IPR036236">
    <property type="entry name" value="Znf_C2H2_sf"/>
</dbReference>
<dbReference type="PANTHER" id="PTHR24376:SF216">
    <property type="entry name" value="ZINC FINGER PROTEIN 420-LIKE"/>
    <property type="match status" value="1"/>
</dbReference>
<proteinExistence type="predicted"/>
<dbReference type="AlphaFoldDB" id="A0A336LV39"/>
<feature type="binding site" evidence="8">
    <location>
        <position position="359"/>
    </location>
    <ligand>
        <name>Zn(2+)</name>
        <dbReference type="ChEBI" id="CHEBI:29105"/>
    </ligand>
</feature>
<evidence type="ECO:0000256" key="3">
    <source>
        <dbReference type="ARBA" id="ARBA00022737"/>
    </source>
</evidence>
<dbReference type="SUPFAM" id="SSF57716">
    <property type="entry name" value="Glucocorticoid receptor-like (DNA-binding domain)"/>
    <property type="match status" value="1"/>
</dbReference>
<dbReference type="GO" id="GO:0008270">
    <property type="term" value="F:zinc ion binding"/>
    <property type="evidence" value="ECO:0007669"/>
    <property type="project" value="UniProtKB-UniRule"/>
</dbReference>
<feature type="domain" description="ZAD" evidence="11">
    <location>
        <begin position="306"/>
        <end position="383"/>
    </location>
</feature>
<feature type="domain" description="C2H2-type" evidence="9">
    <location>
        <begin position="581"/>
        <end position="609"/>
    </location>
</feature>
<keyword evidence="3" id="KW-0677">Repeat</keyword>
<dbReference type="SMART" id="SM00868">
    <property type="entry name" value="zf-AD"/>
    <property type="match status" value="1"/>
</dbReference>
<feature type="domain" description="BED-type" evidence="10">
    <location>
        <begin position="5"/>
        <end position="53"/>
    </location>
</feature>
<dbReference type="GO" id="GO:0000978">
    <property type="term" value="F:RNA polymerase II cis-regulatory region sequence-specific DNA binding"/>
    <property type="evidence" value="ECO:0007669"/>
    <property type="project" value="TreeGrafter"/>
</dbReference>
<dbReference type="PROSITE" id="PS50157">
    <property type="entry name" value="ZINC_FINGER_C2H2_2"/>
    <property type="match status" value="4"/>
</dbReference>
<feature type="binding site" evidence="8">
    <location>
        <position position="356"/>
    </location>
    <ligand>
        <name>Zn(2+)</name>
        <dbReference type="ChEBI" id="CHEBI:29105"/>
    </ligand>
</feature>
<dbReference type="Gene3D" id="3.30.160.60">
    <property type="entry name" value="Classic Zinc Finger"/>
    <property type="match status" value="4"/>
</dbReference>
<accession>A0A336LV39</accession>
<feature type="domain" description="C2H2-type" evidence="9">
    <location>
        <begin position="460"/>
        <end position="488"/>
    </location>
</feature>
<dbReference type="PROSITE" id="PS00028">
    <property type="entry name" value="ZINC_FINGER_C2H2_1"/>
    <property type="match status" value="3"/>
</dbReference>
<dbReference type="SMART" id="SM00355">
    <property type="entry name" value="ZnF_C2H2"/>
    <property type="match status" value="10"/>
</dbReference>
<dbReference type="EMBL" id="UFQT01000127">
    <property type="protein sequence ID" value="SSX20559.1"/>
    <property type="molecule type" value="Genomic_DNA"/>
</dbReference>
<dbReference type="SMART" id="SM00614">
    <property type="entry name" value="ZnF_BED"/>
    <property type="match status" value="2"/>
</dbReference>
<reference evidence="12" key="1">
    <citation type="submission" date="2018-07" db="EMBL/GenBank/DDBJ databases">
        <authorList>
            <person name="Quirk P.G."/>
            <person name="Krulwich T.A."/>
        </authorList>
    </citation>
    <scope>NUCLEOTIDE SEQUENCE</scope>
</reference>
<dbReference type="GO" id="GO:0001228">
    <property type="term" value="F:DNA-binding transcription activator activity, RNA polymerase II-specific"/>
    <property type="evidence" value="ECO:0007669"/>
    <property type="project" value="TreeGrafter"/>
</dbReference>
<dbReference type="Pfam" id="PF00096">
    <property type="entry name" value="zf-C2H2"/>
    <property type="match status" value="3"/>
</dbReference>
<keyword evidence="6" id="KW-0539">Nucleus</keyword>
<dbReference type="SUPFAM" id="SSF57667">
    <property type="entry name" value="beta-beta-alpha zinc fingers"/>
    <property type="match status" value="4"/>
</dbReference>
<dbReference type="PANTHER" id="PTHR24376">
    <property type="entry name" value="ZINC FINGER PROTEIN"/>
    <property type="match status" value="1"/>
</dbReference>
<dbReference type="InterPro" id="IPR003656">
    <property type="entry name" value="Znf_BED"/>
</dbReference>
<evidence type="ECO:0000256" key="7">
    <source>
        <dbReference type="PROSITE-ProRule" id="PRU00042"/>
    </source>
</evidence>
<evidence type="ECO:0000259" key="11">
    <source>
        <dbReference type="PROSITE" id="PS51915"/>
    </source>
</evidence>
<dbReference type="InterPro" id="IPR013087">
    <property type="entry name" value="Znf_C2H2_type"/>
</dbReference>
<keyword evidence="5 8" id="KW-0862">Zinc</keyword>